<reference evidence="1" key="1">
    <citation type="journal article" date="2014" name="Int. J. Syst. Evol. Microbiol.">
        <title>Complete genome sequence of Corynebacterium casei LMG S-19264T (=DSM 44701T), isolated from a smear-ripened cheese.</title>
        <authorList>
            <consortium name="US DOE Joint Genome Institute (JGI-PGF)"/>
            <person name="Walter F."/>
            <person name="Albersmeier A."/>
            <person name="Kalinowski J."/>
            <person name="Ruckert C."/>
        </authorList>
    </citation>
    <scope>NUCLEOTIDE SEQUENCE</scope>
    <source>
        <strain evidence="1">CGMCC 1.3617</strain>
    </source>
</reference>
<reference evidence="1" key="2">
    <citation type="submission" date="2020-09" db="EMBL/GenBank/DDBJ databases">
        <authorList>
            <person name="Sun Q."/>
            <person name="Zhou Y."/>
        </authorList>
    </citation>
    <scope>NUCLEOTIDE SEQUENCE</scope>
    <source>
        <strain evidence="1">CGMCC 1.3617</strain>
    </source>
</reference>
<organism evidence="1 2">
    <name type="scientific">Neoroseomonas lacus</name>
    <dbReference type="NCBI Taxonomy" id="287609"/>
    <lineage>
        <taxon>Bacteria</taxon>
        <taxon>Pseudomonadati</taxon>
        <taxon>Pseudomonadota</taxon>
        <taxon>Alphaproteobacteria</taxon>
        <taxon>Acetobacterales</taxon>
        <taxon>Acetobacteraceae</taxon>
        <taxon>Neoroseomonas</taxon>
    </lineage>
</organism>
<dbReference type="RefSeq" id="WP_188966998.1">
    <property type="nucleotide sequence ID" value="NZ_BMKW01000004.1"/>
</dbReference>
<proteinExistence type="predicted"/>
<evidence type="ECO:0000313" key="2">
    <source>
        <dbReference type="Proteomes" id="UP000661507"/>
    </source>
</evidence>
<dbReference type="AlphaFoldDB" id="A0A917KII2"/>
<name>A0A917KII2_9PROT</name>
<gene>
    <name evidence="1" type="ORF">GCM10011320_21140</name>
</gene>
<dbReference type="Proteomes" id="UP000661507">
    <property type="component" value="Unassembled WGS sequence"/>
</dbReference>
<dbReference type="EMBL" id="BMKW01000004">
    <property type="protein sequence ID" value="GGJ13672.1"/>
    <property type="molecule type" value="Genomic_DNA"/>
</dbReference>
<evidence type="ECO:0000313" key="1">
    <source>
        <dbReference type="EMBL" id="GGJ13672.1"/>
    </source>
</evidence>
<evidence type="ECO:0008006" key="3">
    <source>
        <dbReference type="Google" id="ProtNLM"/>
    </source>
</evidence>
<protein>
    <recommendedName>
        <fullName evidence="3">Lipoprotein</fullName>
    </recommendedName>
</protein>
<accession>A0A917KII2</accession>
<dbReference type="PROSITE" id="PS51257">
    <property type="entry name" value="PROKAR_LIPOPROTEIN"/>
    <property type="match status" value="1"/>
</dbReference>
<comment type="caution">
    <text evidence="1">The sequence shown here is derived from an EMBL/GenBank/DDBJ whole genome shotgun (WGS) entry which is preliminary data.</text>
</comment>
<keyword evidence="2" id="KW-1185">Reference proteome</keyword>
<sequence length="173" mass="18687">MANARRRALLLGLPGLAAACAGDDDLADLEPGRWPPHWEAFAAETTSQRLAVLPPLRIEPPGPDVTATLRVFSGRWEGWAGINRRQSIAVAVTALDARGGRGMVARASDSFAPRVWSWRFRLLEGFQIRGPVAGWPALVTLAPRPDGAMNLAWTEDDPDFNLGQAEGVVTRVA</sequence>